<dbReference type="PROSITE" id="PS51462">
    <property type="entry name" value="NUDIX"/>
    <property type="match status" value="1"/>
</dbReference>
<dbReference type="InterPro" id="IPR047198">
    <property type="entry name" value="DDP-like_NUDIX"/>
</dbReference>
<evidence type="ECO:0000256" key="2">
    <source>
        <dbReference type="ARBA" id="ARBA00022723"/>
    </source>
</evidence>
<dbReference type="GO" id="GO:0016787">
    <property type="term" value="F:hydrolase activity"/>
    <property type="evidence" value="ECO:0007669"/>
    <property type="project" value="UniProtKB-KW"/>
</dbReference>
<evidence type="ECO:0000313" key="7">
    <source>
        <dbReference type="Proteomes" id="UP001208938"/>
    </source>
</evidence>
<evidence type="ECO:0000256" key="1">
    <source>
        <dbReference type="ARBA" id="ARBA00001946"/>
    </source>
</evidence>
<dbReference type="PANTHER" id="PTHR12629:SF0">
    <property type="entry name" value="DIPHOSPHOINOSITOL-POLYPHOSPHATE DIPHOSPHATASE"/>
    <property type="match status" value="1"/>
</dbReference>
<accession>A0ABT3GT49</accession>
<proteinExistence type="predicted"/>
<feature type="domain" description="Nudix hydrolase" evidence="5">
    <location>
        <begin position="21"/>
        <end position="152"/>
    </location>
</feature>
<gene>
    <name evidence="6" type="ORF">OKW52_00135</name>
</gene>
<dbReference type="RefSeq" id="WP_264503900.1">
    <property type="nucleotide sequence ID" value="NZ_JAPDFL010000001.1"/>
</dbReference>
<dbReference type="EMBL" id="JAPDFL010000001">
    <property type="protein sequence ID" value="MCW1930719.1"/>
    <property type="molecule type" value="Genomic_DNA"/>
</dbReference>
<keyword evidence="7" id="KW-1185">Reference proteome</keyword>
<sequence>MKQSALAAFRTFVEPVWRRPDFIQAAALCVRKTKKGPEVLLVTSLTTKRWIVPKGWPMDGRTLAEAAMQEAWEEAGVKGKVATASMGDFAYRKLVKNGIPVICRCSVFRIDVSDLANDFPEKGRRVRHWMRPSEAAKAVEEPELKALILTLN</sequence>
<dbReference type="Proteomes" id="UP001208938">
    <property type="component" value="Unassembled WGS sequence"/>
</dbReference>
<evidence type="ECO:0000313" key="6">
    <source>
        <dbReference type="EMBL" id="MCW1930719.1"/>
    </source>
</evidence>
<keyword evidence="2" id="KW-0479">Metal-binding</keyword>
<dbReference type="SUPFAM" id="SSF55811">
    <property type="entry name" value="Nudix"/>
    <property type="match status" value="1"/>
</dbReference>
<keyword evidence="3 6" id="KW-0378">Hydrolase</keyword>
<comment type="caution">
    <text evidence="6">The sequence shown here is derived from an EMBL/GenBank/DDBJ whole genome shotgun (WGS) entry which is preliminary data.</text>
</comment>
<dbReference type="PANTHER" id="PTHR12629">
    <property type="entry name" value="DIPHOSPHOINOSITOL POLYPHOSPHATE PHOSPHOHYDROLASE"/>
    <property type="match status" value="1"/>
</dbReference>
<evidence type="ECO:0000256" key="4">
    <source>
        <dbReference type="ARBA" id="ARBA00022842"/>
    </source>
</evidence>
<evidence type="ECO:0000256" key="3">
    <source>
        <dbReference type="ARBA" id="ARBA00022801"/>
    </source>
</evidence>
<evidence type="ECO:0000259" key="5">
    <source>
        <dbReference type="PROSITE" id="PS51462"/>
    </source>
</evidence>
<dbReference type="CDD" id="cd04666">
    <property type="entry name" value="NUDIX_DIPP2_like_Nudt4"/>
    <property type="match status" value="1"/>
</dbReference>
<dbReference type="Pfam" id="PF00293">
    <property type="entry name" value="NUDIX"/>
    <property type="match status" value="1"/>
</dbReference>
<dbReference type="Gene3D" id="3.90.79.10">
    <property type="entry name" value="Nucleoside Triphosphate Pyrophosphohydrolase"/>
    <property type="match status" value="1"/>
</dbReference>
<dbReference type="InterPro" id="IPR000086">
    <property type="entry name" value="NUDIX_hydrolase_dom"/>
</dbReference>
<protein>
    <submittedName>
        <fullName evidence="6">NUDIX hydrolase</fullName>
    </submittedName>
</protein>
<keyword evidence="4" id="KW-0460">Magnesium</keyword>
<dbReference type="InterPro" id="IPR015797">
    <property type="entry name" value="NUDIX_hydrolase-like_dom_sf"/>
</dbReference>
<name>A0ABT3GT49_9RHOB</name>
<organism evidence="6 7">
    <name type="scientific">Pararhodobacter zhoushanensis</name>
    <dbReference type="NCBI Taxonomy" id="2479545"/>
    <lineage>
        <taxon>Bacteria</taxon>
        <taxon>Pseudomonadati</taxon>
        <taxon>Pseudomonadota</taxon>
        <taxon>Alphaproteobacteria</taxon>
        <taxon>Rhodobacterales</taxon>
        <taxon>Paracoccaceae</taxon>
        <taxon>Pararhodobacter</taxon>
    </lineage>
</organism>
<comment type="cofactor">
    <cofactor evidence="1">
        <name>Mg(2+)</name>
        <dbReference type="ChEBI" id="CHEBI:18420"/>
    </cofactor>
</comment>
<reference evidence="6 7" key="1">
    <citation type="submission" date="2022-10" db="EMBL/GenBank/DDBJ databases">
        <title>Pararhodobacter sp. nov., isolated from marine algae.</title>
        <authorList>
            <person name="Choi B.J."/>
            <person name="Kim J.M."/>
            <person name="Lee J.K."/>
            <person name="Choi D.G."/>
            <person name="Jeon C.O."/>
        </authorList>
    </citation>
    <scope>NUCLEOTIDE SEQUENCE [LARGE SCALE GENOMIC DNA]</scope>
    <source>
        <strain evidence="6 7">ZQ420</strain>
    </source>
</reference>